<dbReference type="PANTHER" id="PTHR47639">
    <property type="entry name" value="BTB/POZ DOMAIN-CONTAINING PROTEIN 18"/>
    <property type="match status" value="1"/>
</dbReference>
<dbReference type="SMART" id="SM00225">
    <property type="entry name" value="BTB"/>
    <property type="match status" value="1"/>
</dbReference>
<dbReference type="InParanoid" id="A0A6P9BY00"/>
<dbReference type="CDD" id="cd18293">
    <property type="entry name" value="BTB_POZ_BTBD18"/>
    <property type="match status" value="1"/>
</dbReference>
<organism evidence="3 4">
    <name type="scientific">Pantherophis guttatus</name>
    <name type="common">Corn snake</name>
    <name type="synonym">Elaphe guttata</name>
    <dbReference type="NCBI Taxonomy" id="94885"/>
    <lineage>
        <taxon>Eukaryota</taxon>
        <taxon>Metazoa</taxon>
        <taxon>Chordata</taxon>
        <taxon>Craniata</taxon>
        <taxon>Vertebrata</taxon>
        <taxon>Euteleostomi</taxon>
        <taxon>Lepidosauria</taxon>
        <taxon>Squamata</taxon>
        <taxon>Bifurcata</taxon>
        <taxon>Unidentata</taxon>
        <taxon>Episquamata</taxon>
        <taxon>Toxicofera</taxon>
        <taxon>Serpentes</taxon>
        <taxon>Colubroidea</taxon>
        <taxon>Colubridae</taxon>
        <taxon>Colubrinae</taxon>
        <taxon>Pantherophis</taxon>
    </lineage>
</organism>
<name>A0A6P9BY00_PANGU</name>
<dbReference type="InterPro" id="IPR000210">
    <property type="entry name" value="BTB/POZ_dom"/>
</dbReference>
<dbReference type="KEGG" id="pgut:117667112"/>
<feature type="compositionally biased region" description="Basic and acidic residues" evidence="1">
    <location>
        <begin position="319"/>
        <end position="332"/>
    </location>
</feature>
<dbReference type="Gene3D" id="3.30.710.10">
    <property type="entry name" value="Potassium Channel Kv1.1, Chain A"/>
    <property type="match status" value="1"/>
</dbReference>
<dbReference type="OrthoDB" id="1925334at2759"/>
<dbReference type="GeneID" id="117667112"/>
<feature type="compositionally biased region" description="Polar residues" evidence="1">
    <location>
        <begin position="307"/>
        <end position="317"/>
    </location>
</feature>
<dbReference type="OMA" id="GFWSPPL"/>
<dbReference type="PANTHER" id="PTHR47639:SF1">
    <property type="entry name" value="BTB_POZ DOMAIN-CONTAINING PROTEIN 18"/>
    <property type="match status" value="1"/>
</dbReference>
<dbReference type="InterPro" id="IPR042915">
    <property type="entry name" value="BTBD18"/>
</dbReference>
<dbReference type="SUPFAM" id="SSF54695">
    <property type="entry name" value="POZ domain"/>
    <property type="match status" value="1"/>
</dbReference>
<dbReference type="Pfam" id="PF00651">
    <property type="entry name" value="BTB"/>
    <property type="match status" value="1"/>
</dbReference>
<dbReference type="PROSITE" id="PS50097">
    <property type="entry name" value="BTB"/>
    <property type="match status" value="1"/>
</dbReference>
<protein>
    <submittedName>
        <fullName evidence="4">BTB/POZ domain-containing protein 18</fullName>
    </submittedName>
</protein>
<sequence>MQPVPGKESYFEDNPGYWTKRQADRTAANLGVYLCHLCFPFSSHSQYPGGEEQEEIWYTMKESSVTMSSSAKNPKILYRNSRLLRMVFLQLHRQQRADLFCDVVLQAEGEAVPAHCCILSACSPFFTEQLEREMPPKGHKVVLEIRGLKIGTLRKLVDFLYTSEMEVSREEAQDILAAARQLQVSELDSLQLEGGKLVKKNLGRRLNRNCLQITSPMTRSETSLIHSSAPSGGSLTSWVAAGKQATPASNFIPCSKEISSHNSTDQKDVKKQKLTTALLSSDKQISKSQTITADPLKTKVKKRPPGTISNIMGSNENGGLHRKETETGDTHTRASLQNSKKIKLSRPKLSLAPLSTSCATKDHCTVTSSKSPRSVKRLWRQKCPVKDEAKKEDNNHFCGFRSAPLPPKSKGRKRSSSDPTSCPNIPQEIGHISRVKLRKVINGSCWEVVHELPAVQPTVVQNSVHTLKDEGFQSQPRHPKPEVDDVQQLAWSPKLLPATAEAASDPEKSVIKQQPELPEEKVALDEGADAAGNHCDMEAFLLDHLIKEEQEQYDNLASAGELEQMLDLLLAEEDATGGIQSTTITQSLHSSPQANENVPGNVEIEEKERCCTVGPQLDKIKISEAGDSTNGSSLLDPVVNCLPLVTPEPNGDCLSLSRSASPQLGDWATAQCQLSESTNGTAKFAEPLPVTWMGDEDQGPLTYDMGISDTETKSLTEAVLSNPVQHNMDCKLSSFLSSLEEETIDVGGIEDFFLDIDECVRPDPSPISETEVDVLN</sequence>
<dbReference type="AlphaFoldDB" id="A0A6P9BY00"/>
<proteinExistence type="predicted"/>
<dbReference type="GO" id="GO:0032968">
    <property type="term" value="P:positive regulation of transcription elongation by RNA polymerase II"/>
    <property type="evidence" value="ECO:0007669"/>
    <property type="project" value="InterPro"/>
</dbReference>
<reference evidence="4" key="1">
    <citation type="submission" date="2025-08" db="UniProtKB">
        <authorList>
            <consortium name="RefSeq"/>
        </authorList>
    </citation>
    <scope>IDENTIFICATION</scope>
    <source>
        <tissue evidence="4">Blood</tissue>
    </source>
</reference>
<dbReference type="CTD" id="643376"/>
<evidence type="ECO:0000259" key="2">
    <source>
        <dbReference type="PROSITE" id="PS50097"/>
    </source>
</evidence>
<feature type="region of interest" description="Disordered" evidence="1">
    <location>
        <begin position="498"/>
        <end position="518"/>
    </location>
</feature>
<evidence type="ECO:0000313" key="3">
    <source>
        <dbReference type="Proteomes" id="UP001652622"/>
    </source>
</evidence>
<dbReference type="Proteomes" id="UP001652622">
    <property type="component" value="Unplaced"/>
</dbReference>
<feature type="domain" description="BTB" evidence="2">
    <location>
        <begin position="101"/>
        <end position="169"/>
    </location>
</feature>
<evidence type="ECO:0000313" key="4">
    <source>
        <dbReference type="RefSeq" id="XP_034276207.1"/>
    </source>
</evidence>
<feature type="region of interest" description="Disordered" evidence="1">
    <location>
        <begin position="298"/>
        <end position="339"/>
    </location>
</feature>
<keyword evidence="3" id="KW-1185">Reference proteome</keyword>
<gene>
    <name evidence="4" type="primary">BTBD18</name>
</gene>
<feature type="region of interest" description="Disordered" evidence="1">
    <location>
        <begin position="395"/>
        <end position="427"/>
    </location>
</feature>
<accession>A0A6P9BY00</accession>
<evidence type="ECO:0000256" key="1">
    <source>
        <dbReference type="SAM" id="MobiDB-lite"/>
    </source>
</evidence>
<dbReference type="RefSeq" id="XP_034276207.1">
    <property type="nucleotide sequence ID" value="XM_034420316.2"/>
</dbReference>
<dbReference type="InterPro" id="IPR011333">
    <property type="entry name" value="SKP1/BTB/POZ_sf"/>
</dbReference>